<comment type="caution">
    <text evidence="2">The sequence shown here is derived from an EMBL/GenBank/DDBJ whole genome shotgun (WGS) entry which is preliminary data.</text>
</comment>
<evidence type="ECO:0000256" key="1">
    <source>
        <dbReference type="SAM" id="SignalP"/>
    </source>
</evidence>
<protein>
    <recommendedName>
        <fullName evidence="4">DUF4397 domain-containing protein</fullName>
    </recommendedName>
</protein>
<keyword evidence="1" id="KW-0732">Signal</keyword>
<sequence length="229" mass="25710">MKPIFNLLLLVVTLIMLSCSEDDIFTRATTIKVVNLINGADNVIVKIENNLINYATTKAKVSFDDYRNFSFEASINRQLEIVKQSDTLNPIYSESLHLKGIHSLYLYGALENEEWLLIEDKPKQITDSLVGIRFINLSKTSGLVNINITGETATVVSGLNQEVETDYIEFPAKEVDGSYIFEFKDGSGNMLNSITVDPLQKFNVSSKKNLTLVMYDFGTSQKVARVNSY</sequence>
<name>A0ABT8X7I7_9FLAO</name>
<keyword evidence="3" id="KW-1185">Reference proteome</keyword>
<evidence type="ECO:0000313" key="3">
    <source>
        <dbReference type="Proteomes" id="UP001176891"/>
    </source>
</evidence>
<organism evidence="2 3">
    <name type="scientific">Flavivirga amylovorans</name>
    <dbReference type="NCBI Taxonomy" id="870486"/>
    <lineage>
        <taxon>Bacteria</taxon>
        <taxon>Pseudomonadati</taxon>
        <taxon>Bacteroidota</taxon>
        <taxon>Flavobacteriia</taxon>
        <taxon>Flavobacteriales</taxon>
        <taxon>Flavobacteriaceae</taxon>
        <taxon>Flavivirga</taxon>
    </lineage>
</organism>
<reference evidence="2" key="1">
    <citation type="submission" date="2023-07" db="EMBL/GenBank/DDBJ databases">
        <title>Two novel species in the genus Flavivirga.</title>
        <authorList>
            <person name="Kwon K."/>
        </authorList>
    </citation>
    <scope>NUCLEOTIDE SEQUENCE</scope>
    <source>
        <strain evidence="2">KACC 14157</strain>
    </source>
</reference>
<evidence type="ECO:0008006" key="4">
    <source>
        <dbReference type="Google" id="ProtNLM"/>
    </source>
</evidence>
<feature type="signal peptide" evidence="1">
    <location>
        <begin position="1"/>
        <end position="21"/>
    </location>
</feature>
<dbReference type="Proteomes" id="UP001176891">
    <property type="component" value="Unassembled WGS sequence"/>
</dbReference>
<accession>A0ABT8X7I7</accession>
<evidence type="ECO:0000313" key="2">
    <source>
        <dbReference type="EMBL" id="MDO5989530.1"/>
    </source>
</evidence>
<proteinExistence type="predicted"/>
<dbReference type="PROSITE" id="PS51257">
    <property type="entry name" value="PROKAR_LIPOPROTEIN"/>
    <property type="match status" value="1"/>
</dbReference>
<dbReference type="EMBL" id="JAUOEM010000009">
    <property type="protein sequence ID" value="MDO5989530.1"/>
    <property type="molecule type" value="Genomic_DNA"/>
</dbReference>
<dbReference type="RefSeq" id="WP_303284193.1">
    <property type="nucleotide sequence ID" value="NZ_BAABCZ010000002.1"/>
</dbReference>
<gene>
    <name evidence="2" type="ORF">Q4Q39_19165</name>
</gene>
<feature type="chain" id="PRO_5046038069" description="DUF4397 domain-containing protein" evidence="1">
    <location>
        <begin position="22"/>
        <end position="229"/>
    </location>
</feature>